<dbReference type="SUPFAM" id="SSF52172">
    <property type="entry name" value="CheY-like"/>
    <property type="match status" value="1"/>
</dbReference>
<protein>
    <submittedName>
        <fullName evidence="4">DNA-binding response regulator</fullName>
    </submittedName>
</protein>
<dbReference type="PANTHER" id="PTHR37299:SF1">
    <property type="entry name" value="STAGE 0 SPORULATION PROTEIN A HOMOLOG"/>
    <property type="match status" value="1"/>
</dbReference>
<evidence type="ECO:0000259" key="2">
    <source>
        <dbReference type="PROSITE" id="PS50110"/>
    </source>
</evidence>
<dbReference type="SMART" id="SM00850">
    <property type="entry name" value="LytTR"/>
    <property type="match status" value="1"/>
</dbReference>
<feature type="modified residue" description="4-aspartylphosphate" evidence="1">
    <location>
        <position position="53"/>
    </location>
</feature>
<sequence>MKVYILEDEMNILRYIISLVENIPYLQIVGYSAEVEKAKIEIPNLLPDLILADIQLRDGISFQIFQEIEIDTQIIFITAFDQFAIDALNLGAFAYLLKPVDVELFNKTLDRCFQRQEQFKFDKHQFQLVDNHYSEKEPISRIALKSFDYTQIVQIMDIVYCQSDKGYTTFHLIDGSKILVSKVLKEYENLLPNTTFLRCHQSFLVNVNYITKYFKDGQLELSTKQLIPVSDRKKEIVQAYINRMI</sequence>
<dbReference type="PANTHER" id="PTHR37299">
    <property type="entry name" value="TRANSCRIPTIONAL REGULATOR-RELATED"/>
    <property type="match status" value="1"/>
</dbReference>
<dbReference type="GO" id="GO:0000156">
    <property type="term" value="F:phosphorelay response regulator activity"/>
    <property type="evidence" value="ECO:0007669"/>
    <property type="project" value="InterPro"/>
</dbReference>
<dbReference type="RefSeq" id="WP_125017313.1">
    <property type="nucleotide sequence ID" value="NZ_RQVQ01000005.1"/>
</dbReference>
<proteinExistence type="predicted"/>
<keyword evidence="5" id="KW-1185">Reference proteome</keyword>
<dbReference type="PROSITE" id="PS50930">
    <property type="entry name" value="HTH_LYTTR"/>
    <property type="match status" value="1"/>
</dbReference>
<accession>A0A3P3WEA2</accession>
<dbReference type="InterPro" id="IPR011006">
    <property type="entry name" value="CheY-like_superfamily"/>
</dbReference>
<evidence type="ECO:0000259" key="3">
    <source>
        <dbReference type="PROSITE" id="PS50930"/>
    </source>
</evidence>
<dbReference type="AlphaFoldDB" id="A0A3P3WEA2"/>
<evidence type="ECO:0000256" key="1">
    <source>
        <dbReference type="PROSITE-ProRule" id="PRU00169"/>
    </source>
</evidence>
<reference evidence="4 5" key="1">
    <citation type="submission" date="2018-11" db="EMBL/GenBank/DDBJ databases">
        <title>Flavobacterium sp. nov., YIM 102701-2 draft genome.</title>
        <authorList>
            <person name="Li G."/>
            <person name="Jiang Y."/>
        </authorList>
    </citation>
    <scope>NUCLEOTIDE SEQUENCE [LARGE SCALE GENOMIC DNA]</scope>
    <source>
        <strain evidence="4 5">YIM 102701-2</strain>
    </source>
</reference>
<dbReference type="PROSITE" id="PS50110">
    <property type="entry name" value="RESPONSE_REGULATORY"/>
    <property type="match status" value="1"/>
</dbReference>
<organism evidence="4 5">
    <name type="scientific">Paenimyroides tangerinum</name>
    <dbReference type="NCBI Taxonomy" id="2488728"/>
    <lineage>
        <taxon>Bacteria</taxon>
        <taxon>Pseudomonadati</taxon>
        <taxon>Bacteroidota</taxon>
        <taxon>Flavobacteriia</taxon>
        <taxon>Flavobacteriales</taxon>
        <taxon>Flavobacteriaceae</taxon>
        <taxon>Paenimyroides</taxon>
    </lineage>
</organism>
<feature type="domain" description="Response regulatory" evidence="2">
    <location>
        <begin position="2"/>
        <end position="113"/>
    </location>
</feature>
<comment type="caution">
    <text evidence="4">The sequence shown here is derived from an EMBL/GenBank/DDBJ whole genome shotgun (WGS) entry which is preliminary data.</text>
</comment>
<dbReference type="Gene3D" id="3.40.50.2300">
    <property type="match status" value="1"/>
</dbReference>
<dbReference type="Pfam" id="PF04397">
    <property type="entry name" value="LytTR"/>
    <property type="match status" value="1"/>
</dbReference>
<keyword evidence="1" id="KW-0597">Phosphoprotein</keyword>
<dbReference type="Proteomes" id="UP000275719">
    <property type="component" value="Unassembled WGS sequence"/>
</dbReference>
<dbReference type="SMART" id="SM00448">
    <property type="entry name" value="REC"/>
    <property type="match status" value="1"/>
</dbReference>
<evidence type="ECO:0000313" key="4">
    <source>
        <dbReference type="EMBL" id="RRJ92396.1"/>
    </source>
</evidence>
<dbReference type="OrthoDB" id="2168082at2"/>
<keyword evidence="4" id="KW-0238">DNA-binding</keyword>
<dbReference type="Gene3D" id="2.40.50.1020">
    <property type="entry name" value="LytTr DNA-binding domain"/>
    <property type="match status" value="1"/>
</dbReference>
<evidence type="ECO:0000313" key="5">
    <source>
        <dbReference type="Proteomes" id="UP000275719"/>
    </source>
</evidence>
<dbReference type="GO" id="GO:0003677">
    <property type="term" value="F:DNA binding"/>
    <property type="evidence" value="ECO:0007669"/>
    <property type="project" value="UniProtKB-KW"/>
</dbReference>
<dbReference type="Pfam" id="PF00072">
    <property type="entry name" value="Response_reg"/>
    <property type="match status" value="1"/>
</dbReference>
<feature type="domain" description="HTH LytTR-type" evidence="3">
    <location>
        <begin position="152"/>
        <end position="243"/>
    </location>
</feature>
<name>A0A3P3WEA2_9FLAO</name>
<dbReference type="InterPro" id="IPR001789">
    <property type="entry name" value="Sig_transdc_resp-reg_receiver"/>
</dbReference>
<dbReference type="InterPro" id="IPR046947">
    <property type="entry name" value="LytR-like"/>
</dbReference>
<gene>
    <name evidence="4" type="ORF">EG240_03065</name>
</gene>
<dbReference type="EMBL" id="RQVQ01000005">
    <property type="protein sequence ID" value="RRJ92396.1"/>
    <property type="molecule type" value="Genomic_DNA"/>
</dbReference>
<dbReference type="InterPro" id="IPR007492">
    <property type="entry name" value="LytTR_DNA-bd_dom"/>
</dbReference>